<sequence>MSKLIASTPFINVSIKINPETYKVESAPAILVVTQPDTVINYQIVESGGKNIVFNPKNPMTATPENNDQLSAPAVGVSGKILTINNANTSKMTLNINLNFVDENGVGFSHDPEVDNDPQR</sequence>
<dbReference type="AlphaFoldDB" id="A0A844D2I6"/>
<organism evidence="1 2">
    <name type="scientific">Duganella aquatilis</name>
    <dbReference type="NCBI Taxonomy" id="2666082"/>
    <lineage>
        <taxon>Bacteria</taxon>
        <taxon>Pseudomonadati</taxon>
        <taxon>Pseudomonadota</taxon>
        <taxon>Betaproteobacteria</taxon>
        <taxon>Burkholderiales</taxon>
        <taxon>Oxalobacteraceae</taxon>
        <taxon>Telluria group</taxon>
        <taxon>Duganella</taxon>
    </lineage>
</organism>
<keyword evidence="2" id="KW-1185">Reference proteome</keyword>
<evidence type="ECO:0000313" key="1">
    <source>
        <dbReference type="EMBL" id="MRW83985.1"/>
    </source>
</evidence>
<name>A0A844D2I6_9BURK</name>
<evidence type="ECO:0000313" key="2">
    <source>
        <dbReference type="Proteomes" id="UP000439986"/>
    </source>
</evidence>
<reference evidence="1 2" key="1">
    <citation type="submission" date="2019-11" db="EMBL/GenBank/DDBJ databases">
        <title>Novel species isolated from a subtropical stream in China.</title>
        <authorList>
            <person name="Lu H."/>
        </authorList>
    </citation>
    <scope>NUCLEOTIDE SEQUENCE [LARGE SCALE GENOMIC DNA]</scope>
    <source>
        <strain evidence="1 2">FT26W</strain>
    </source>
</reference>
<gene>
    <name evidence="1" type="ORF">GJ698_07725</name>
</gene>
<proteinExistence type="predicted"/>
<dbReference type="Proteomes" id="UP000439986">
    <property type="component" value="Unassembled WGS sequence"/>
</dbReference>
<dbReference type="EMBL" id="WKJL01000003">
    <property type="protein sequence ID" value="MRW83985.1"/>
    <property type="molecule type" value="Genomic_DNA"/>
</dbReference>
<evidence type="ECO:0008006" key="3">
    <source>
        <dbReference type="Google" id="ProtNLM"/>
    </source>
</evidence>
<dbReference type="RefSeq" id="WP_154357023.1">
    <property type="nucleotide sequence ID" value="NZ_WKJL01000003.1"/>
</dbReference>
<accession>A0A844D2I6</accession>
<comment type="caution">
    <text evidence="1">The sequence shown here is derived from an EMBL/GenBank/DDBJ whole genome shotgun (WGS) entry which is preliminary data.</text>
</comment>
<protein>
    <recommendedName>
        <fullName evidence="3">DP-EP family protein</fullName>
    </recommendedName>
</protein>